<evidence type="ECO:0000256" key="1">
    <source>
        <dbReference type="SAM" id="SignalP"/>
    </source>
</evidence>
<proteinExistence type="predicted"/>
<evidence type="ECO:0000313" key="4">
    <source>
        <dbReference type="Proteomes" id="UP001496674"/>
    </source>
</evidence>
<dbReference type="InterPro" id="IPR032260">
    <property type="entry name" value="DUF5060"/>
</dbReference>
<feature type="signal peptide" evidence="1">
    <location>
        <begin position="1"/>
        <end position="20"/>
    </location>
</feature>
<feature type="domain" description="DUF5060" evidence="2">
    <location>
        <begin position="34"/>
        <end position="104"/>
    </location>
</feature>
<dbReference type="InterPro" id="IPR045053">
    <property type="entry name" value="MAN-like"/>
</dbReference>
<dbReference type="InterPro" id="IPR013783">
    <property type="entry name" value="Ig-like_fold"/>
</dbReference>
<accession>A0ABM8ICW6</accession>
<organism evidence="3 4">
    <name type="scientific">Bacteroides sedimenti</name>
    <dbReference type="NCBI Taxonomy" id="2136147"/>
    <lineage>
        <taxon>Bacteria</taxon>
        <taxon>Pseudomonadati</taxon>
        <taxon>Bacteroidota</taxon>
        <taxon>Bacteroidia</taxon>
        <taxon>Bacteroidales</taxon>
        <taxon>Bacteroidaceae</taxon>
        <taxon>Bacteroides</taxon>
    </lineage>
</organism>
<keyword evidence="4" id="KW-1185">Reference proteome</keyword>
<gene>
    <name evidence="3" type="ORF">BSYN_00640</name>
</gene>
<evidence type="ECO:0000313" key="3">
    <source>
        <dbReference type="EMBL" id="BEG97799.1"/>
    </source>
</evidence>
<feature type="chain" id="PRO_5045389874" description="DUF5060 domain-containing protein" evidence="1">
    <location>
        <begin position="21"/>
        <end position="561"/>
    </location>
</feature>
<name>A0ABM8ICW6_9BACE</name>
<dbReference type="Proteomes" id="UP001496674">
    <property type="component" value="Chromosome"/>
</dbReference>
<dbReference type="Gene3D" id="2.60.40.10">
    <property type="entry name" value="Immunoglobulins"/>
    <property type="match status" value="1"/>
</dbReference>
<dbReference type="RefSeq" id="WP_353332180.1">
    <property type="nucleotide sequence ID" value="NZ_AP028055.1"/>
</dbReference>
<dbReference type="InterPro" id="IPR017853">
    <property type="entry name" value="GH"/>
</dbReference>
<dbReference type="EMBL" id="AP028055">
    <property type="protein sequence ID" value="BEG97799.1"/>
    <property type="molecule type" value="Genomic_DNA"/>
</dbReference>
<dbReference type="PANTHER" id="PTHR31451">
    <property type="match status" value="1"/>
</dbReference>
<protein>
    <recommendedName>
        <fullName evidence="2">DUF5060 domain-containing protein</fullName>
    </recommendedName>
</protein>
<dbReference type="Pfam" id="PF16586">
    <property type="entry name" value="DUF5060"/>
    <property type="match status" value="1"/>
</dbReference>
<sequence length="561" mass="64904">MKKNIASFFVLFLITQIASANFNKVTVIMGKFALYEKVEINVNLTENWQNPYLQEDIALDMEIISPSGRMMLLPCFYVSGESGKESLWKARFTPQELGKYQYKFVITKNKHLAYSTGYKKIAIISSGSKNGFLHANDKWTFRFDDGKPFRGIGENICWESRDSDDSKFFKELNQKSKFNYEYMLPTLATNGGNFFRTWMCSWNLPIDFKNGFNNNRYQSSDEYYNPSALIKMDRLMELNDSLHLYMMLTLGPGAYNKREGGLVDSAADFFVKQEAKQRYKNRLRYIVARWGYSTSIAAWEFFNEVDNVQFGDPGHAINGADIVAWHDEMSRYLKSIDPYNHICTTSISHRDIDGLNSLKCIDVNQKHIYRNTSIIPVEINRYVEKFDKPYVIGEFGYEWDWSKNFNDFAESMDMDFRRGLWYGLFSPTPILPMSWWWEFFDSRNMQSYLKGVRQISDMMLAAGDGSFQHVPVNAGNCQAFGVKCGSTFFVYLLNANLDPASVIVNIQTKIDGNYSIQSFDPKTLIYKDVKVHSSSENGLKINDLYLESLREQVIIITPSKK</sequence>
<dbReference type="Gene3D" id="3.20.20.80">
    <property type="entry name" value="Glycosidases"/>
    <property type="match status" value="1"/>
</dbReference>
<evidence type="ECO:0000259" key="2">
    <source>
        <dbReference type="Pfam" id="PF16586"/>
    </source>
</evidence>
<keyword evidence="1" id="KW-0732">Signal</keyword>
<dbReference type="SUPFAM" id="SSF51445">
    <property type="entry name" value="(Trans)glycosidases"/>
    <property type="match status" value="1"/>
</dbReference>
<reference evidence="3 4" key="1">
    <citation type="submission" date="2023-04" db="EMBL/GenBank/DDBJ databases">
        <title>Draft genome sequence of acteroides sedimenti strain YN3PY1.</title>
        <authorList>
            <person name="Yoshida N."/>
        </authorList>
    </citation>
    <scope>NUCLEOTIDE SEQUENCE [LARGE SCALE GENOMIC DNA]</scope>
    <source>
        <strain evidence="3 4">YN3PY1</strain>
    </source>
</reference>